<proteinExistence type="predicted"/>
<dbReference type="Proteomes" id="UP000886689">
    <property type="component" value="Unassembled WGS sequence"/>
</dbReference>
<dbReference type="SUPFAM" id="SSF53850">
    <property type="entry name" value="Periplasmic binding protein-like II"/>
    <property type="match status" value="1"/>
</dbReference>
<feature type="signal peptide" evidence="1">
    <location>
        <begin position="1"/>
        <end position="37"/>
    </location>
</feature>
<dbReference type="Gene3D" id="3.40.190.10">
    <property type="entry name" value="Periplasmic binding protein-like II"/>
    <property type="match status" value="2"/>
</dbReference>
<organism evidence="2 3">
    <name type="scientific">Candidatus Proximibacter danicus</name>
    <dbReference type="NCBI Taxonomy" id="2954365"/>
    <lineage>
        <taxon>Bacteria</taxon>
        <taxon>Pseudomonadati</taxon>
        <taxon>Pseudomonadota</taxon>
        <taxon>Betaproteobacteria</taxon>
        <taxon>Candidatus Proximibacter</taxon>
    </lineage>
</organism>
<name>A0A9D7K205_9PROT</name>
<keyword evidence="1" id="KW-0732">Signal</keyword>
<evidence type="ECO:0000313" key="2">
    <source>
        <dbReference type="EMBL" id="MBK8524974.1"/>
    </source>
</evidence>
<feature type="chain" id="PRO_5038877222" evidence="1">
    <location>
        <begin position="38"/>
        <end position="349"/>
    </location>
</feature>
<gene>
    <name evidence="2" type="ORF">IPL58_13465</name>
</gene>
<dbReference type="PANTHER" id="PTHR30024">
    <property type="entry name" value="ALIPHATIC SULFONATES-BINDING PROTEIN-RELATED"/>
    <property type="match status" value="1"/>
</dbReference>
<dbReference type="PANTHER" id="PTHR30024:SF46">
    <property type="entry name" value="ABC TRANSPORTER, SUBSTRATE-BINDING LIPOPROTEIN"/>
    <property type="match status" value="1"/>
</dbReference>
<dbReference type="Pfam" id="PF12974">
    <property type="entry name" value="Phosphonate-bd"/>
    <property type="match status" value="1"/>
</dbReference>
<dbReference type="InterPro" id="IPR027024">
    <property type="entry name" value="UCP027386_ABC_sbc_TM0202"/>
</dbReference>
<reference evidence="2" key="1">
    <citation type="submission" date="2020-10" db="EMBL/GenBank/DDBJ databases">
        <title>Connecting structure to function with the recovery of over 1000 high-quality activated sludge metagenome-assembled genomes encoding full-length rRNA genes using long-read sequencing.</title>
        <authorList>
            <person name="Singleton C.M."/>
            <person name="Petriglieri F."/>
            <person name="Kristensen J.M."/>
            <person name="Kirkegaard R.H."/>
            <person name="Michaelsen T.Y."/>
            <person name="Andersen M.H."/>
            <person name="Karst S.M."/>
            <person name="Dueholm M.S."/>
            <person name="Nielsen P.H."/>
            <person name="Albertsen M."/>
        </authorList>
    </citation>
    <scope>NUCLEOTIDE SEQUENCE</scope>
    <source>
        <strain evidence="2">Hirt_18-Q3-R61-65_BATAC.395</strain>
    </source>
</reference>
<dbReference type="AlphaFoldDB" id="A0A9D7K205"/>
<evidence type="ECO:0000256" key="1">
    <source>
        <dbReference type="SAM" id="SignalP"/>
    </source>
</evidence>
<comment type="caution">
    <text evidence="2">The sequence shown here is derived from an EMBL/GenBank/DDBJ whole genome shotgun (WGS) entry which is preliminary data.</text>
</comment>
<dbReference type="PIRSF" id="PIRSF027386">
    <property type="entry name" value="UCP027386_ABC_sbc_TM0202"/>
    <property type="match status" value="1"/>
</dbReference>
<dbReference type="EMBL" id="JADJUC010000020">
    <property type="protein sequence ID" value="MBK8524974.1"/>
    <property type="molecule type" value="Genomic_DNA"/>
</dbReference>
<sequence length="349" mass="38255">MHPRPAPLRRALGGCPRAITLVAAVFASVLSTSPALAAEKLQKLTLSGPFAAVSFPLIHMVDSGALKDVAETVEFVPWKDPDQLRVLAMDGKANVDFIAMPSNVAANLYNRGVKLQLVNVSTWGVLWMVSRDANLKTLADFKDKEVVMPFRADMPDIVFQVIAEKAGLDPKRDFKLRYVGSPLDAMQLLIMRRADHALLSEPAVSMALRKTKSFPVNVIAPDLHRSVNLQREWGRLLQRPARIPQAGIAAMGQALADPALVERFQKAYAVSLKWCEAKPDECGAMVAKRVEMLSAEGVADSVRVDNTEFVTAQDAKPELEFFFGQLHARQPALVGGKLPDAGFYYAPKK</sequence>
<evidence type="ECO:0000313" key="3">
    <source>
        <dbReference type="Proteomes" id="UP000886689"/>
    </source>
</evidence>
<accession>A0A9D7K205</accession>
<protein>
    <submittedName>
        <fullName evidence="2">ABC transporter substrate-binding protein</fullName>
    </submittedName>
</protein>